<comment type="similarity">
    <text evidence="4">Belongs to the universal ribosomal protein uL24 family.</text>
</comment>
<dbReference type="CDD" id="cd06089">
    <property type="entry name" value="KOW_RPL26"/>
    <property type="match status" value="1"/>
</dbReference>
<dbReference type="InterPro" id="IPR020929">
    <property type="entry name" value="Ribosomal_uL5_CS"/>
</dbReference>
<evidence type="ECO:0000256" key="1">
    <source>
        <dbReference type="ARBA" id="ARBA00004021"/>
    </source>
</evidence>
<evidence type="ECO:0000259" key="9">
    <source>
        <dbReference type="Pfam" id="PF00673"/>
    </source>
</evidence>
<dbReference type="InterPro" id="IPR022803">
    <property type="entry name" value="Ribosomal_uL5_dom_sf"/>
</dbReference>
<sequence>MKTIRKGDEVIAITGKDKGKRGVVLAVAGDRITVEGLNLVKKHVKPNPMKGTPGGVESKVMPINRSNVALVDANGKPSRVGIKVENGENKAVPELMQKFGYKSVMEVPRFTKITLNMGVGEAVADKKVIEHAVGDLTKIAGQKPVITVARKAIAGFKIREGYPVGVMVTLRGRMMFEFLDRLVNLALPRVRDFRGVSGRAFDGRGNYNLGVKEQIIFPEIEYDKIDTLRGLNVTQKYAAQRIALKAIIDDSKKSDEDRYAARLQLQQLPRNSNPTRKRNRCALTGRPRGTFRKFGLARSKIREIAFRGEIPGLTKASW</sequence>
<evidence type="ECO:0000313" key="11">
    <source>
        <dbReference type="EMBL" id="KAG0285861.1"/>
    </source>
</evidence>
<dbReference type="InterPro" id="IPR057264">
    <property type="entry name" value="Ribosomal_uL24_C"/>
</dbReference>
<dbReference type="InterPro" id="IPR031310">
    <property type="entry name" value="Ribosomal_uL5_N"/>
</dbReference>
<dbReference type="SUPFAM" id="SSF55282">
    <property type="entry name" value="RL5-like"/>
    <property type="match status" value="1"/>
</dbReference>
<dbReference type="Pfam" id="PF17136">
    <property type="entry name" value="ribosomal_L24"/>
    <property type="match status" value="1"/>
</dbReference>
<proteinExistence type="inferred from homology"/>
<protein>
    <recommendedName>
        <fullName evidence="7">Small ribosomal subunit protein uS14c</fullName>
    </recommendedName>
</protein>
<evidence type="ECO:0000259" key="10">
    <source>
        <dbReference type="Pfam" id="PF17136"/>
    </source>
</evidence>
<evidence type="ECO:0000256" key="3">
    <source>
        <dbReference type="ARBA" id="ARBA00009083"/>
    </source>
</evidence>
<dbReference type="HAMAP" id="MF_00537">
    <property type="entry name" value="Ribosomal_uS14_1"/>
    <property type="match status" value="1"/>
</dbReference>
<keyword evidence="6" id="KW-0687">Ribonucleoprotein</keyword>
<evidence type="ECO:0000256" key="4">
    <source>
        <dbReference type="ARBA" id="ARBA00010618"/>
    </source>
</evidence>
<dbReference type="InterPro" id="IPR020930">
    <property type="entry name" value="Ribosomal_uL5_bac-type"/>
</dbReference>
<dbReference type="InterPro" id="IPR002132">
    <property type="entry name" value="Ribosomal_uL5"/>
</dbReference>
<dbReference type="SUPFAM" id="SSF50104">
    <property type="entry name" value="Translation proteins SH3-like domain"/>
    <property type="match status" value="1"/>
</dbReference>
<dbReference type="Gene3D" id="2.30.30.30">
    <property type="match status" value="1"/>
</dbReference>
<dbReference type="InterPro" id="IPR041988">
    <property type="entry name" value="Ribosomal_uL24_KOW"/>
</dbReference>
<evidence type="ECO:0000313" key="12">
    <source>
        <dbReference type="Proteomes" id="UP001194696"/>
    </source>
</evidence>
<evidence type="ECO:0000256" key="2">
    <source>
        <dbReference type="ARBA" id="ARBA00008553"/>
    </source>
</evidence>
<dbReference type="NCBIfam" id="NF006477">
    <property type="entry name" value="PRK08881.1"/>
    <property type="match status" value="1"/>
</dbReference>
<evidence type="ECO:0000256" key="6">
    <source>
        <dbReference type="ARBA" id="ARBA00023274"/>
    </source>
</evidence>
<dbReference type="InterPro" id="IPR023036">
    <property type="entry name" value="Ribosomal_uS14_bac/plastid"/>
</dbReference>
<dbReference type="InterPro" id="IPR014722">
    <property type="entry name" value="Rib_uL2_dom2"/>
</dbReference>
<feature type="domain" description="Large ribosomal subunit protein uL5 N-terminal" evidence="8">
    <location>
        <begin position="103"/>
        <end position="159"/>
    </location>
</feature>
<feature type="domain" description="Large ribosomal subunit protein uL24 C-terminal" evidence="10">
    <location>
        <begin position="37"/>
        <end position="88"/>
    </location>
</feature>
<dbReference type="PROSITE" id="PS00358">
    <property type="entry name" value="RIBOSOMAL_L5"/>
    <property type="match status" value="1"/>
</dbReference>
<evidence type="ECO:0000256" key="5">
    <source>
        <dbReference type="ARBA" id="ARBA00022980"/>
    </source>
</evidence>
<feature type="domain" description="Large ribosomal subunit protein uL5 C-terminal" evidence="9">
    <location>
        <begin position="163"/>
        <end position="240"/>
    </location>
</feature>
<dbReference type="EMBL" id="JAAAIM010000626">
    <property type="protein sequence ID" value="KAG0285861.1"/>
    <property type="molecule type" value="Genomic_DNA"/>
</dbReference>
<dbReference type="Pfam" id="PF00281">
    <property type="entry name" value="Ribosomal_L5"/>
    <property type="match status" value="1"/>
</dbReference>
<evidence type="ECO:0000256" key="7">
    <source>
        <dbReference type="ARBA" id="ARBA00035247"/>
    </source>
</evidence>
<dbReference type="SUPFAM" id="SSF57716">
    <property type="entry name" value="Glucocorticoid receptor-like (DNA-binding domain)"/>
    <property type="match status" value="1"/>
</dbReference>
<dbReference type="InterPro" id="IPR003256">
    <property type="entry name" value="Ribosomal_uL24"/>
</dbReference>
<dbReference type="Proteomes" id="UP001194696">
    <property type="component" value="Unassembled WGS sequence"/>
</dbReference>
<dbReference type="InterPro" id="IPR008991">
    <property type="entry name" value="Translation_prot_SH3-like_sf"/>
</dbReference>
<dbReference type="HAMAP" id="MF_01333_B">
    <property type="entry name" value="Ribosomal_uL5_B"/>
    <property type="match status" value="1"/>
</dbReference>
<dbReference type="HAMAP" id="MF_01326_B">
    <property type="entry name" value="Ribosomal_uL24_B"/>
    <property type="match status" value="1"/>
</dbReference>
<organism evidence="11 12">
    <name type="scientific">Linnemannia gamsii</name>
    <dbReference type="NCBI Taxonomy" id="64522"/>
    <lineage>
        <taxon>Eukaryota</taxon>
        <taxon>Fungi</taxon>
        <taxon>Fungi incertae sedis</taxon>
        <taxon>Mucoromycota</taxon>
        <taxon>Mortierellomycotina</taxon>
        <taxon>Mortierellomycetes</taxon>
        <taxon>Mortierellales</taxon>
        <taxon>Mortierellaceae</taxon>
        <taxon>Linnemannia</taxon>
    </lineage>
</organism>
<dbReference type="Pfam" id="PF00673">
    <property type="entry name" value="Ribosomal_L5_C"/>
    <property type="match status" value="1"/>
</dbReference>
<dbReference type="NCBIfam" id="NF000585">
    <property type="entry name" value="PRK00010.1"/>
    <property type="match status" value="1"/>
</dbReference>
<comment type="similarity">
    <text evidence="3">Belongs to the universal ribosomal protein uS14 family.</text>
</comment>
<dbReference type="PANTHER" id="PTHR11994">
    <property type="entry name" value="60S RIBOSOMAL PROTEIN L11-RELATED"/>
    <property type="match status" value="1"/>
</dbReference>
<evidence type="ECO:0000259" key="8">
    <source>
        <dbReference type="Pfam" id="PF00281"/>
    </source>
</evidence>
<dbReference type="InterPro" id="IPR031309">
    <property type="entry name" value="Ribosomal_uL5_C"/>
</dbReference>
<dbReference type="Pfam" id="PF00253">
    <property type="entry name" value="Ribosomal_S14"/>
    <property type="match status" value="1"/>
</dbReference>
<gene>
    <name evidence="11" type="ORF">BGZ96_009958</name>
</gene>
<dbReference type="InterPro" id="IPR043140">
    <property type="entry name" value="Ribosomal_uS14_sf"/>
</dbReference>
<comment type="similarity">
    <text evidence="2">Belongs to the universal ribosomal protein uL5 family.</text>
</comment>
<comment type="caution">
    <text evidence="11">The sequence shown here is derived from an EMBL/GenBank/DDBJ whole genome shotgun (WGS) entry which is preliminary data.</text>
</comment>
<keyword evidence="5" id="KW-0689">Ribosomal protein</keyword>
<reference evidence="11 12" key="1">
    <citation type="journal article" date="2020" name="Fungal Divers.">
        <title>Resolving the Mortierellaceae phylogeny through synthesis of multi-gene phylogenetics and phylogenomics.</title>
        <authorList>
            <person name="Vandepol N."/>
            <person name="Liber J."/>
            <person name="Desiro A."/>
            <person name="Na H."/>
            <person name="Kennedy M."/>
            <person name="Barry K."/>
            <person name="Grigoriev I.V."/>
            <person name="Miller A.N."/>
            <person name="O'Donnell K."/>
            <person name="Stajich J.E."/>
            <person name="Bonito G."/>
        </authorList>
    </citation>
    <scope>NUCLEOTIDE SEQUENCE [LARGE SCALE GENOMIC DNA]</scope>
    <source>
        <strain evidence="11 12">AD045</strain>
    </source>
</reference>
<keyword evidence="12" id="KW-1185">Reference proteome</keyword>
<comment type="function">
    <text evidence="1">Component of the ribosome, a large ribonucleoprotein complex responsible for the synthesis of proteins in the cell. The small ribosomal subunit (SSU) binds messenger RNAs (mRNAs) and translates the encoded message by selecting cognate aminoacyl-transfer RNA (tRNA) molecules. The large subunit (LSU) contains the ribosomal catalytic site termed the peptidyl transferase center (PTC), which catalyzes the formation of peptide bonds, thereby polymerizing the amino acids delivered by tRNAs into a polypeptide chain. The nascent polypeptides leave the ribosome through a tunnel in the LSU and interact with protein factors that function in enzymatic processing, targeting, and the membrane insertion of nascent chains at the exit of the ribosomal tunnel.</text>
</comment>
<dbReference type="InterPro" id="IPR001209">
    <property type="entry name" value="Ribosomal_uS14"/>
</dbReference>
<accession>A0ABQ7JVT0</accession>
<name>A0ABQ7JVT0_9FUNG</name>
<dbReference type="Gene3D" id="3.30.1440.10">
    <property type="match status" value="1"/>
</dbReference>
<dbReference type="NCBIfam" id="TIGR01079">
    <property type="entry name" value="rplX_bact"/>
    <property type="match status" value="1"/>
</dbReference>
<dbReference type="Gene3D" id="4.10.830.10">
    <property type="entry name" value="30s Ribosomal Protein S14, Chain N"/>
    <property type="match status" value="1"/>
</dbReference>